<organism evidence="1 2">
    <name type="scientific">Aspergillus carbonarius (strain ITEM 5010)</name>
    <dbReference type="NCBI Taxonomy" id="602072"/>
    <lineage>
        <taxon>Eukaryota</taxon>
        <taxon>Fungi</taxon>
        <taxon>Dikarya</taxon>
        <taxon>Ascomycota</taxon>
        <taxon>Pezizomycotina</taxon>
        <taxon>Eurotiomycetes</taxon>
        <taxon>Eurotiomycetidae</taxon>
        <taxon>Eurotiales</taxon>
        <taxon>Aspergillaceae</taxon>
        <taxon>Aspergillus</taxon>
        <taxon>Aspergillus subgen. Circumdati</taxon>
    </lineage>
</organism>
<reference evidence="2" key="1">
    <citation type="journal article" date="2017" name="Genome Biol.">
        <title>Comparative genomics reveals high biological diversity and specific adaptations in the industrially and medically important fungal genus Aspergillus.</title>
        <authorList>
            <person name="de Vries R.P."/>
            <person name="Riley R."/>
            <person name="Wiebenga A."/>
            <person name="Aguilar-Osorio G."/>
            <person name="Amillis S."/>
            <person name="Uchima C.A."/>
            <person name="Anderluh G."/>
            <person name="Asadollahi M."/>
            <person name="Askin M."/>
            <person name="Barry K."/>
            <person name="Battaglia E."/>
            <person name="Bayram O."/>
            <person name="Benocci T."/>
            <person name="Braus-Stromeyer S.A."/>
            <person name="Caldana C."/>
            <person name="Canovas D."/>
            <person name="Cerqueira G.C."/>
            <person name="Chen F."/>
            <person name="Chen W."/>
            <person name="Choi C."/>
            <person name="Clum A."/>
            <person name="Dos Santos R.A."/>
            <person name="Damasio A.R."/>
            <person name="Diallinas G."/>
            <person name="Emri T."/>
            <person name="Fekete E."/>
            <person name="Flipphi M."/>
            <person name="Freyberg S."/>
            <person name="Gallo A."/>
            <person name="Gournas C."/>
            <person name="Habgood R."/>
            <person name="Hainaut M."/>
            <person name="Harispe M.L."/>
            <person name="Henrissat B."/>
            <person name="Hilden K.S."/>
            <person name="Hope R."/>
            <person name="Hossain A."/>
            <person name="Karabika E."/>
            <person name="Karaffa L."/>
            <person name="Karanyi Z."/>
            <person name="Krasevec N."/>
            <person name="Kuo A."/>
            <person name="Kusch H."/>
            <person name="LaButti K."/>
            <person name="Lagendijk E.L."/>
            <person name="Lapidus A."/>
            <person name="Levasseur A."/>
            <person name="Lindquist E."/>
            <person name="Lipzen A."/>
            <person name="Logrieco A.F."/>
            <person name="MacCabe A."/>
            <person name="Maekelae M.R."/>
            <person name="Malavazi I."/>
            <person name="Melin P."/>
            <person name="Meyer V."/>
            <person name="Mielnichuk N."/>
            <person name="Miskei M."/>
            <person name="Molnar A.P."/>
            <person name="Mule G."/>
            <person name="Ngan C.Y."/>
            <person name="Orejas M."/>
            <person name="Orosz E."/>
            <person name="Ouedraogo J.P."/>
            <person name="Overkamp K.M."/>
            <person name="Park H.-S."/>
            <person name="Perrone G."/>
            <person name="Piumi F."/>
            <person name="Punt P.J."/>
            <person name="Ram A.F."/>
            <person name="Ramon A."/>
            <person name="Rauscher S."/>
            <person name="Record E."/>
            <person name="Riano-Pachon D.M."/>
            <person name="Robert V."/>
            <person name="Roehrig J."/>
            <person name="Ruller R."/>
            <person name="Salamov A."/>
            <person name="Salih N.S."/>
            <person name="Samson R.A."/>
            <person name="Sandor E."/>
            <person name="Sanguinetti M."/>
            <person name="Schuetze T."/>
            <person name="Sepcic K."/>
            <person name="Shelest E."/>
            <person name="Sherlock G."/>
            <person name="Sophianopoulou V."/>
            <person name="Squina F.M."/>
            <person name="Sun H."/>
            <person name="Susca A."/>
            <person name="Todd R.B."/>
            <person name="Tsang A."/>
            <person name="Unkles S.E."/>
            <person name="van de Wiele N."/>
            <person name="van Rossen-Uffink D."/>
            <person name="Oliveira J.V."/>
            <person name="Vesth T.C."/>
            <person name="Visser J."/>
            <person name="Yu J.-H."/>
            <person name="Zhou M."/>
            <person name="Andersen M.R."/>
            <person name="Archer D.B."/>
            <person name="Baker S.E."/>
            <person name="Benoit I."/>
            <person name="Brakhage A.A."/>
            <person name="Braus G.H."/>
            <person name="Fischer R."/>
            <person name="Frisvad J.C."/>
            <person name="Goldman G.H."/>
            <person name="Houbraken J."/>
            <person name="Oakley B."/>
            <person name="Pocsi I."/>
            <person name="Scazzocchio C."/>
            <person name="Seiboth B."/>
            <person name="vanKuyk P.A."/>
            <person name="Wortman J."/>
            <person name="Dyer P.S."/>
            <person name="Grigoriev I.V."/>
        </authorList>
    </citation>
    <scope>NUCLEOTIDE SEQUENCE [LARGE SCALE GENOMIC DNA]</scope>
    <source>
        <strain evidence="2">ITEM 5010</strain>
    </source>
</reference>
<dbReference type="VEuPathDB" id="FungiDB:ASPCADRAFT_207876"/>
<dbReference type="Proteomes" id="UP000188318">
    <property type="component" value="Unassembled WGS sequence"/>
</dbReference>
<sequence length="61" mass="6897">MILKQPSGRSYDMPLVHRPRNLGGAFTKEISLRSLLQIYLVSSSTTFFTTFIPAKHGDQSR</sequence>
<gene>
    <name evidence="1" type="ORF">ASPCADRAFT_207876</name>
</gene>
<name>A0A1R3RLQ9_ASPC5</name>
<dbReference type="EMBL" id="KV907500">
    <property type="protein sequence ID" value="OOF95403.1"/>
    <property type="molecule type" value="Genomic_DNA"/>
</dbReference>
<keyword evidence="2" id="KW-1185">Reference proteome</keyword>
<proteinExistence type="predicted"/>
<dbReference type="AlphaFoldDB" id="A0A1R3RLQ9"/>
<evidence type="ECO:0000313" key="2">
    <source>
        <dbReference type="Proteomes" id="UP000188318"/>
    </source>
</evidence>
<protein>
    <submittedName>
        <fullName evidence="1">Uncharacterized protein</fullName>
    </submittedName>
</protein>
<evidence type="ECO:0000313" key="1">
    <source>
        <dbReference type="EMBL" id="OOF95403.1"/>
    </source>
</evidence>
<accession>A0A1R3RLQ9</accession>